<sequence>MSLLCLGLTLAVATSVVNQRNTNLQALAVAQMRDLLQRNGTEGVNLCAEAPSISLPTSSDPIGVSVSGCDPIDIEVGGQKLANIAAPLTLTVSLGSEEMPIVVGGGS</sequence>
<dbReference type="EMBL" id="CAJFCI010000052">
    <property type="protein sequence ID" value="CAD5108307.1"/>
    <property type="molecule type" value="Genomic_DNA"/>
</dbReference>
<evidence type="ECO:0000313" key="2">
    <source>
        <dbReference type="Proteomes" id="UP000583387"/>
    </source>
</evidence>
<dbReference type="AlphaFoldDB" id="A0A7U7EPL4"/>
<organism evidence="1 2">
    <name type="scientific">Zestomonas carbonaria</name>
    <dbReference type="NCBI Taxonomy" id="2762745"/>
    <lineage>
        <taxon>Bacteria</taxon>
        <taxon>Pseudomonadati</taxon>
        <taxon>Pseudomonadota</taxon>
        <taxon>Gammaproteobacteria</taxon>
        <taxon>Pseudomonadales</taxon>
        <taxon>Pseudomonadaceae</taxon>
        <taxon>Zestomonas</taxon>
    </lineage>
</organism>
<reference evidence="1 2" key="1">
    <citation type="submission" date="2020-08" db="EMBL/GenBank/DDBJ databases">
        <authorList>
            <person name="Criscuolo A."/>
        </authorList>
    </citation>
    <scope>NUCLEOTIDE SEQUENCE [LARGE SCALE GENOMIC DNA]</scope>
    <source>
        <strain evidence="1">CIP111764</strain>
    </source>
</reference>
<comment type="caution">
    <text evidence="1">The sequence shown here is derived from an EMBL/GenBank/DDBJ whole genome shotgun (WGS) entry which is preliminary data.</text>
</comment>
<dbReference type="Proteomes" id="UP000583387">
    <property type="component" value="Unassembled WGS sequence"/>
</dbReference>
<protein>
    <submittedName>
        <fullName evidence="1">Uncharacterized protein</fullName>
    </submittedName>
</protein>
<evidence type="ECO:0000313" key="1">
    <source>
        <dbReference type="EMBL" id="CAD5108307.1"/>
    </source>
</evidence>
<name>A0A7U7EPL4_9GAMM</name>
<proteinExistence type="predicted"/>
<keyword evidence="2" id="KW-1185">Reference proteome</keyword>
<accession>A0A7U7EPL4</accession>
<gene>
    <name evidence="1" type="ORF">PSEWESI4_02592</name>
</gene>